<evidence type="ECO:0000259" key="4">
    <source>
        <dbReference type="Pfam" id="PF00724"/>
    </source>
</evidence>
<evidence type="ECO:0000256" key="3">
    <source>
        <dbReference type="ARBA" id="ARBA00023002"/>
    </source>
</evidence>
<sequence>MKSTINERSNVLSPLKVGDITLANRVFLAPMTRLRSNEPGDAPTALMCEYYVQRASAGLVITEATQISFQAKGYAGAPGLHNEEQAAAWASITQAVHAAGGHIAVQLWHTGRISHYSLQPDHLAPLAPSAIASGTRTTLKKLNGEVYRVTTSTPRAMTHKDIQQVVDDYRSAVRYAQQAGFDFVEVHAAHGYLLHQFLSPSANRRADEYGGSIENRARLALEVLDAAIDTAGPGRIGIRIYPFGDFNGTTQAEQNESESLYLIEQIAQREVAYLHISEPDWVGAAPLTDEFRLAVRSRFQGVIIGAGGYTREKAERLIEAGLIDAAAFGRSYIANPDLVERFRLNAPLNELRTDLIYGGGAAGYTDYPVLGQIEAITL</sequence>
<evidence type="ECO:0000256" key="1">
    <source>
        <dbReference type="ARBA" id="ARBA00001917"/>
    </source>
</evidence>
<dbReference type="InterPro" id="IPR001155">
    <property type="entry name" value="OxRdtase_FMN_N"/>
</dbReference>
<dbReference type="RefSeq" id="WP_175202092.1">
    <property type="nucleotide sequence ID" value="NZ_CADILH010000001.1"/>
</dbReference>
<keyword evidence="6" id="KW-1185">Reference proteome</keyword>
<dbReference type="InterPro" id="IPR013785">
    <property type="entry name" value="Aldolase_TIM"/>
</dbReference>
<organism evidence="5 6">
    <name type="scientific">Achromobacter insolitus</name>
    <dbReference type="NCBI Taxonomy" id="217204"/>
    <lineage>
        <taxon>Bacteria</taxon>
        <taxon>Pseudomonadati</taxon>
        <taxon>Pseudomonadota</taxon>
        <taxon>Betaproteobacteria</taxon>
        <taxon>Burkholderiales</taxon>
        <taxon>Alcaligenaceae</taxon>
        <taxon>Achromobacter</taxon>
    </lineage>
</organism>
<dbReference type="PANTHER" id="PTHR22893:SF91">
    <property type="entry name" value="NADPH DEHYDROGENASE 2-RELATED"/>
    <property type="match status" value="1"/>
</dbReference>
<feature type="domain" description="NADH:flavin oxidoreductase/NADH oxidase N-terminal" evidence="4">
    <location>
        <begin position="13"/>
        <end position="347"/>
    </location>
</feature>
<evidence type="ECO:0000313" key="6">
    <source>
        <dbReference type="Proteomes" id="UP000494183"/>
    </source>
</evidence>
<keyword evidence="3 5" id="KW-0560">Oxidoreductase</keyword>
<dbReference type="NCBIfam" id="NF007899">
    <property type="entry name" value="PRK10605.1"/>
    <property type="match status" value="1"/>
</dbReference>
<evidence type="ECO:0000256" key="2">
    <source>
        <dbReference type="ARBA" id="ARBA00005979"/>
    </source>
</evidence>
<dbReference type="AlphaFoldDB" id="A0A6S7EZK6"/>
<protein>
    <submittedName>
        <fullName evidence="5">N-ethylmaleimide reductase</fullName>
        <ecNumber evidence="5">1.3.1.-</ecNumber>
    </submittedName>
</protein>
<dbReference type="EC" id="1.3.1.-" evidence="5"/>
<dbReference type="FunFam" id="3.20.20.70:FF:000059">
    <property type="entry name" value="N-ethylmaleimide reductase, FMN-linked"/>
    <property type="match status" value="1"/>
</dbReference>
<name>A0A6S7EZK6_9BURK</name>
<accession>A0A6S7EZK6</accession>
<dbReference type="Gene3D" id="3.20.20.70">
    <property type="entry name" value="Aldolase class I"/>
    <property type="match status" value="1"/>
</dbReference>
<dbReference type="Proteomes" id="UP000494183">
    <property type="component" value="Unassembled WGS sequence"/>
</dbReference>
<dbReference type="GO" id="GO:0016628">
    <property type="term" value="F:oxidoreductase activity, acting on the CH-CH group of donors, NAD or NADP as acceptor"/>
    <property type="evidence" value="ECO:0007669"/>
    <property type="project" value="UniProtKB-ARBA"/>
</dbReference>
<proteinExistence type="inferred from homology"/>
<dbReference type="SUPFAM" id="SSF51395">
    <property type="entry name" value="FMN-linked oxidoreductases"/>
    <property type="match status" value="1"/>
</dbReference>
<comment type="similarity">
    <text evidence="2">Belongs to the NADH:flavin oxidoreductase/NADH oxidase family.</text>
</comment>
<dbReference type="InterPro" id="IPR045247">
    <property type="entry name" value="Oye-like"/>
</dbReference>
<reference evidence="5 6" key="1">
    <citation type="submission" date="2020-04" db="EMBL/GenBank/DDBJ databases">
        <authorList>
            <person name="De Canck E."/>
        </authorList>
    </citation>
    <scope>NUCLEOTIDE SEQUENCE [LARGE SCALE GENOMIC DNA]</scope>
    <source>
        <strain evidence="5 6">LMG 6000</strain>
    </source>
</reference>
<dbReference type="CDD" id="cd02933">
    <property type="entry name" value="OYE_like_FMN"/>
    <property type="match status" value="1"/>
</dbReference>
<gene>
    <name evidence="5" type="primary">nemA_2</name>
    <name evidence="5" type="ORF">LMG6000_00445</name>
</gene>
<comment type="cofactor">
    <cofactor evidence="1">
        <name>FMN</name>
        <dbReference type="ChEBI" id="CHEBI:58210"/>
    </cofactor>
</comment>
<dbReference type="Pfam" id="PF00724">
    <property type="entry name" value="Oxidored_FMN"/>
    <property type="match status" value="1"/>
</dbReference>
<evidence type="ECO:0000313" key="5">
    <source>
        <dbReference type="EMBL" id="CAB3929393.1"/>
    </source>
</evidence>
<dbReference type="PANTHER" id="PTHR22893">
    <property type="entry name" value="NADH OXIDOREDUCTASE-RELATED"/>
    <property type="match status" value="1"/>
</dbReference>
<dbReference type="GO" id="GO:0010181">
    <property type="term" value="F:FMN binding"/>
    <property type="evidence" value="ECO:0007669"/>
    <property type="project" value="InterPro"/>
</dbReference>
<dbReference type="GO" id="GO:0005829">
    <property type="term" value="C:cytosol"/>
    <property type="evidence" value="ECO:0007669"/>
    <property type="project" value="TreeGrafter"/>
</dbReference>
<dbReference type="EMBL" id="CADILH010000001">
    <property type="protein sequence ID" value="CAB3929393.1"/>
    <property type="molecule type" value="Genomic_DNA"/>
</dbReference>